<proteinExistence type="predicted"/>
<dbReference type="RefSeq" id="WP_125649700.1">
    <property type="nucleotide sequence ID" value="NZ_JBHTOH010000089.1"/>
</dbReference>
<accession>A0ABW4BNP1</accession>
<keyword evidence="3" id="KW-1185">Reference proteome</keyword>
<evidence type="ECO:0008006" key="4">
    <source>
        <dbReference type="Google" id="ProtNLM"/>
    </source>
</evidence>
<protein>
    <recommendedName>
        <fullName evidence="4">Lipoprotein</fullName>
    </recommendedName>
</protein>
<reference evidence="3" key="1">
    <citation type="journal article" date="2019" name="Int. J. Syst. Evol. Microbiol.">
        <title>The Global Catalogue of Microorganisms (GCM) 10K type strain sequencing project: providing services to taxonomists for standard genome sequencing and annotation.</title>
        <authorList>
            <consortium name="The Broad Institute Genomics Platform"/>
            <consortium name="The Broad Institute Genome Sequencing Center for Infectious Disease"/>
            <person name="Wu L."/>
            <person name="Ma J."/>
        </authorList>
    </citation>
    <scope>NUCLEOTIDE SEQUENCE [LARGE SCALE GENOMIC DNA]</scope>
    <source>
        <strain evidence="3">CCM 8937</strain>
    </source>
</reference>
<evidence type="ECO:0000313" key="2">
    <source>
        <dbReference type="EMBL" id="MFD1411871.1"/>
    </source>
</evidence>
<name>A0ABW4BNP1_9LACO</name>
<feature type="transmembrane region" description="Helical" evidence="1">
    <location>
        <begin position="90"/>
        <end position="107"/>
    </location>
</feature>
<keyword evidence="1" id="KW-0812">Transmembrane</keyword>
<feature type="transmembrane region" description="Helical" evidence="1">
    <location>
        <begin position="67"/>
        <end position="84"/>
    </location>
</feature>
<keyword evidence="1" id="KW-0472">Membrane</keyword>
<dbReference type="EMBL" id="JBHTOH010000089">
    <property type="protein sequence ID" value="MFD1411871.1"/>
    <property type="molecule type" value="Genomic_DNA"/>
</dbReference>
<organism evidence="2 3">
    <name type="scientific">Lapidilactobacillus gannanensis</name>
    <dbReference type="NCBI Taxonomy" id="2486002"/>
    <lineage>
        <taxon>Bacteria</taxon>
        <taxon>Bacillati</taxon>
        <taxon>Bacillota</taxon>
        <taxon>Bacilli</taxon>
        <taxon>Lactobacillales</taxon>
        <taxon>Lactobacillaceae</taxon>
        <taxon>Lapidilactobacillus</taxon>
    </lineage>
</organism>
<evidence type="ECO:0000256" key="1">
    <source>
        <dbReference type="SAM" id="Phobius"/>
    </source>
</evidence>
<dbReference type="PROSITE" id="PS51257">
    <property type="entry name" value="PROKAR_LIPOPROTEIN"/>
    <property type="match status" value="1"/>
</dbReference>
<dbReference type="Proteomes" id="UP001597191">
    <property type="component" value="Unassembled WGS sequence"/>
</dbReference>
<evidence type="ECO:0000313" key="3">
    <source>
        <dbReference type="Proteomes" id="UP001597191"/>
    </source>
</evidence>
<feature type="transmembrane region" description="Helical" evidence="1">
    <location>
        <begin position="12"/>
        <end position="35"/>
    </location>
</feature>
<keyword evidence="1" id="KW-1133">Transmembrane helix</keyword>
<feature type="transmembrane region" description="Helical" evidence="1">
    <location>
        <begin position="41"/>
        <end position="60"/>
    </location>
</feature>
<comment type="caution">
    <text evidence="2">The sequence shown here is derived from an EMBL/GenBank/DDBJ whole genome shotgun (WGS) entry which is preliminary data.</text>
</comment>
<gene>
    <name evidence="2" type="ORF">ACFQ4R_09770</name>
</gene>
<sequence>MTKLGKFFPKVIIIILVTTLVACFGLPLLSTLIGVSKAMRILWLFLIIDPLLTMAIAAIIKRQALPIWWIFLFPVVFTASIWWRFAKYNYWLAGVLLMLSLIIYLIVPAKQAQVAPKEHSFEA</sequence>